<feature type="chain" id="PRO_5027582357" description="Porin domain-containing protein" evidence="1">
    <location>
        <begin position="22"/>
        <end position="399"/>
    </location>
</feature>
<dbReference type="InterPro" id="IPR023614">
    <property type="entry name" value="Porin_dom_sf"/>
</dbReference>
<gene>
    <name evidence="2" type="ORF">HELGO_WM1348</name>
</gene>
<dbReference type="Gene3D" id="2.40.160.10">
    <property type="entry name" value="Porin"/>
    <property type="match status" value="1"/>
</dbReference>
<dbReference type="SUPFAM" id="SSF56935">
    <property type="entry name" value="Porins"/>
    <property type="match status" value="1"/>
</dbReference>
<accession>A0A6S6TH40</accession>
<evidence type="ECO:0008006" key="3">
    <source>
        <dbReference type="Google" id="ProtNLM"/>
    </source>
</evidence>
<sequence length="399" mass="44798">MKNNILKILLVFSLFKTALFAEDWDFLSVNGYGTVGVAFQDNKDVTFRNSFFTEKGSKGKASFANYSALGLQLDAKVTHKLSFTVQAIASKNNSNGKNLDAEWANAKYQVTDAFDIKVGLMRLPTFMNSDILNVGYSYEMLRLPDMYGLVSISKYQGIELFHRADLENGSLSSTFLYGQTNSKYMSTNNNVGDATIHAENIYGLAVKLLYNDLTLRTSYFSTTLDLNNQRTEGVLGQFNALNIPIISNTIEKYKYQNQRISYLNLGAKYEFENAYVSGEYISADTDSFMPDINSWYIGSGYNFDEWTPFVTYSKTKSSSNYSPMSVEGMPMQVAGAIMGANQVFSMMAGGGKYELNLETVSLGFRYDIADNAVFKFQYDEQKRVNDSLHIFSSGINFVF</sequence>
<evidence type="ECO:0000313" key="2">
    <source>
        <dbReference type="EMBL" id="CAA6817527.1"/>
    </source>
</evidence>
<dbReference type="EMBL" id="CACVAP010000086">
    <property type="protein sequence ID" value="CAA6817527.1"/>
    <property type="molecule type" value="Genomic_DNA"/>
</dbReference>
<organism evidence="2">
    <name type="scientific">uncultured Sulfurovum sp</name>
    <dbReference type="NCBI Taxonomy" id="269237"/>
    <lineage>
        <taxon>Bacteria</taxon>
        <taxon>Pseudomonadati</taxon>
        <taxon>Campylobacterota</taxon>
        <taxon>Epsilonproteobacteria</taxon>
        <taxon>Campylobacterales</taxon>
        <taxon>Sulfurovaceae</taxon>
        <taxon>Sulfurovum</taxon>
        <taxon>environmental samples</taxon>
    </lineage>
</organism>
<dbReference type="AlphaFoldDB" id="A0A6S6TH40"/>
<name>A0A6S6TH40_9BACT</name>
<evidence type="ECO:0000256" key="1">
    <source>
        <dbReference type="SAM" id="SignalP"/>
    </source>
</evidence>
<proteinExistence type="predicted"/>
<keyword evidence="1" id="KW-0732">Signal</keyword>
<feature type="signal peptide" evidence="1">
    <location>
        <begin position="1"/>
        <end position="21"/>
    </location>
</feature>
<protein>
    <recommendedName>
        <fullName evidence="3">Porin domain-containing protein</fullName>
    </recommendedName>
</protein>
<reference evidence="2" key="1">
    <citation type="submission" date="2020-01" db="EMBL/GenBank/DDBJ databases">
        <authorList>
            <person name="Meier V. D."/>
            <person name="Meier V D."/>
        </authorList>
    </citation>
    <scope>NUCLEOTIDE SEQUENCE</scope>
    <source>
        <strain evidence="2">HLG_WM_MAG_06</strain>
    </source>
</reference>